<dbReference type="InterPro" id="IPR019587">
    <property type="entry name" value="Polyketide_cyclase/dehydratase"/>
</dbReference>
<dbReference type="Proteomes" id="UP001290455">
    <property type="component" value="Unassembled WGS sequence"/>
</dbReference>
<evidence type="ECO:0000313" key="1">
    <source>
        <dbReference type="EMBL" id="MDZ5473671.1"/>
    </source>
</evidence>
<reference evidence="1 2" key="1">
    <citation type="submission" date="2023-11" db="EMBL/GenBank/DDBJ databases">
        <title>Bacillus jintuensis, isolated from a mudflat on the Beibu Gulf coast.</title>
        <authorList>
            <person name="Li M."/>
        </authorList>
    </citation>
    <scope>NUCLEOTIDE SEQUENCE [LARGE SCALE GENOMIC DNA]</scope>
    <source>
        <strain evidence="1 2">31A1R</strain>
    </source>
</reference>
<dbReference type="EMBL" id="JAXOFX010000015">
    <property type="protein sequence ID" value="MDZ5473671.1"/>
    <property type="molecule type" value="Genomic_DNA"/>
</dbReference>
<comment type="caution">
    <text evidence="1">The sequence shown here is derived from an EMBL/GenBank/DDBJ whole genome shotgun (WGS) entry which is preliminary data.</text>
</comment>
<sequence length="153" mass="17725">MVDVLTEIKIRSSLNKVSEYAANPDHAPKWYVNIKSVEWKTPKPLKLGSQIAFKANFLGRTLAYVYEVVEFVPGKKLVMRTANGPFPMETIYTWEVIEDNLTRMTLRNKGNPTGFSRFFTPFMSQMMKRANNKDLKKIKDILEKESLEESEQN</sequence>
<dbReference type="SUPFAM" id="SSF55961">
    <property type="entry name" value="Bet v1-like"/>
    <property type="match status" value="1"/>
</dbReference>
<protein>
    <submittedName>
        <fullName evidence="1">SRPBCC family protein</fullName>
    </submittedName>
</protein>
<dbReference type="Gene3D" id="3.30.530.20">
    <property type="match status" value="1"/>
</dbReference>
<dbReference type="CDD" id="cd08865">
    <property type="entry name" value="SRPBCC_10"/>
    <property type="match status" value="1"/>
</dbReference>
<evidence type="ECO:0000313" key="2">
    <source>
        <dbReference type="Proteomes" id="UP001290455"/>
    </source>
</evidence>
<accession>A0ABU5J2V1</accession>
<organism evidence="1 2">
    <name type="scientific">Robertmurraya mangrovi</name>
    <dbReference type="NCBI Taxonomy" id="3098077"/>
    <lineage>
        <taxon>Bacteria</taxon>
        <taxon>Bacillati</taxon>
        <taxon>Bacillota</taxon>
        <taxon>Bacilli</taxon>
        <taxon>Bacillales</taxon>
        <taxon>Bacillaceae</taxon>
        <taxon>Robertmurraya</taxon>
    </lineage>
</organism>
<keyword evidence="2" id="KW-1185">Reference proteome</keyword>
<name>A0ABU5J2V1_9BACI</name>
<proteinExistence type="predicted"/>
<dbReference type="InterPro" id="IPR023393">
    <property type="entry name" value="START-like_dom_sf"/>
</dbReference>
<dbReference type="Pfam" id="PF10604">
    <property type="entry name" value="Polyketide_cyc2"/>
    <property type="match status" value="1"/>
</dbReference>
<gene>
    <name evidence="1" type="ORF">SM124_18295</name>
</gene>
<dbReference type="RefSeq" id="WP_322447963.1">
    <property type="nucleotide sequence ID" value="NZ_JAXOFX010000015.1"/>
</dbReference>